<dbReference type="PANTHER" id="PTHR34068:SF2">
    <property type="entry name" value="UPF0145 PROTEIN SCO3412"/>
    <property type="match status" value="1"/>
</dbReference>
<dbReference type="Proteomes" id="UP001215461">
    <property type="component" value="Unassembled WGS sequence"/>
</dbReference>
<dbReference type="PANTHER" id="PTHR34068">
    <property type="entry name" value="UPF0145 PROTEIN YBJQ"/>
    <property type="match status" value="1"/>
</dbReference>
<evidence type="ECO:0000313" key="4">
    <source>
        <dbReference type="Proteomes" id="UP001215461"/>
    </source>
</evidence>
<proteinExistence type="inferred from homology"/>
<dbReference type="AlphaFoldDB" id="A0ABD4XGT1"/>
<dbReference type="HAMAP" id="MF_00338">
    <property type="entry name" value="UPF0145"/>
    <property type="match status" value="1"/>
</dbReference>
<dbReference type="Gene3D" id="3.30.110.70">
    <property type="entry name" value="Hypothetical protein apc22750. Chain B"/>
    <property type="match status" value="1"/>
</dbReference>
<gene>
    <name evidence="3" type="ORF">G9403_01685</name>
</gene>
<name>A0ABD4XGT1_WEIPA</name>
<accession>A0ABD4XGT1</accession>
<protein>
    <recommendedName>
        <fullName evidence="2">UPF0145 protein G9403_01685</fullName>
    </recommendedName>
</protein>
<dbReference type="InterPro" id="IPR035439">
    <property type="entry name" value="UPF0145_dom_sf"/>
</dbReference>
<dbReference type="SUPFAM" id="SSF117782">
    <property type="entry name" value="YbjQ-like"/>
    <property type="match status" value="1"/>
</dbReference>
<comment type="similarity">
    <text evidence="1 2">Belongs to the UPF0145 family.</text>
</comment>
<evidence type="ECO:0000313" key="3">
    <source>
        <dbReference type="EMBL" id="MDF8370371.1"/>
    </source>
</evidence>
<dbReference type="InterPro" id="IPR002765">
    <property type="entry name" value="UPF0145_YbjQ-like"/>
</dbReference>
<comment type="caution">
    <text evidence="3">The sequence shown here is derived from an EMBL/GenBank/DDBJ whole genome shotgun (WGS) entry which is preliminary data.</text>
</comment>
<reference evidence="3 4" key="1">
    <citation type="submission" date="2020-03" db="EMBL/GenBank/DDBJ databases">
        <title>Comparative genomics of Weissella paramesenteroides.</title>
        <authorList>
            <person name="Kant R."/>
            <person name="Takala T."/>
            <person name="Saris P."/>
        </authorList>
    </citation>
    <scope>NUCLEOTIDE SEQUENCE [LARGE SCALE GENOMIC DNA]</scope>
    <source>
        <strain evidence="3 4">SJ27-4</strain>
    </source>
</reference>
<sequence>MCMSEKVLVVTTETIAGYHVVETMGEVFGLTTRSRNVVSSVGQSLKTIVGGEIKGYTKLQDTARDEAIDRLKTAAAKVDANAVLMMRFDSSSGAIGDSVAAYGTAVRIEKDID</sequence>
<evidence type="ECO:0000256" key="2">
    <source>
        <dbReference type="HAMAP-Rule" id="MF_00338"/>
    </source>
</evidence>
<organism evidence="3 4">
    <name type="scientific">Weissella paramesenteroides</name>
    <name type="common">Leuconostoc paramesenteroides</name>
    <dbReference type="NCBI Taxonomy" id="1249"/>
    <lineage>
        <taxon>Bacteria</taxon>
        <taxon>Bacillati</taxon>
        <taxon>Bacillota</taxon>
        <taxon>Bacilli</taxon>
        <taxon>Lactobacillales</taxon>
        <taxon>Lactobacillaceae</taxon>
        <taxon>Weissella</taxon>
    </lineage>
</organism>
<evidence type="ECO:0000256" key="1">
    <source>
        <dbReference type="ARBA" id="ARBA00010751"/>
    </source>
</evidence>
<dbReference type="EMBL" id="JAANXN010000002">
    <property type="protein sequence ID" value="MDF8370371.1"/>
    <property type="molecule type" value="Genomic_DNA"/>
</dbReference>
<dbReference type="Pfam" id="PF01906">
    <property type="entry name" value="YbjQ_1"/>
    <property type="match status" value="1"/>
</dbReference>